<dbReference type="PROSITE" id="PS50887">
    <property type="entry name" value="GGDEF"/>
    <property type="match status" value="1"/>
</dbReference>
<dbReference type="InterPro" id="IPR044398">
    <property type="entry name" value="Globin-sensor_dom"/>
</dbReference>
<dbReference type="NCBIfam" id="TIGR00254">
    <property type="entry name" value="GGDEF"/>
    <property type="match status" value="1"/>
</dbReference>
<accession>A0ABY2CVV7</accession>
<keyword evidence="6" id="KW-1185">Reference proteome</keyword>
<evidence type="ECO:0000313" key="6">
    <source>
        <dbReference type="Proteomes" id="UP000294801"/>
    </source>
</evidence>
<dbReference type="InterPro" id="IPR012292">
    <property type="entry name" value="Globin/Proto"/>
</dbReference>
<protein>
    <recommendedName>
        <fullName evidence="1">Diguanylate cyclase DosC</fullName>
    </recommendedName>
    <alternativeName>
        <fullName evidence="2">Direct oxygen-sensing cyclase</fullName>
    </alternativeName>
</protein>
<dbReference type="Gene3D" id="3.30.70.270">
    <property type="match status" value="1"/>
</dbReference>
<feature type="domain" description="EAL" evidence="3">
    <location>
        <begin position="526"/>
        <end position="778"/>
    </location>
</feature>
<evidence type="ECO:0000256" key="2">
    <source>
        <dbReference type="ARBA" id="ARBA00029839"/>
    </source>
</evidence>
<dbReference type="InterPro" id="IPR000160">
    <property type="entry name" value="GGDEF_dom"/>
</dbReference>
<dbReference type="InterPro" id="IPR029016">
    <property type="entry name" value="GAF-like_dom_sf"/>
</dbReference>
<sequence length="793" mass="87791">MSIQSLPPLESLCRYVGLRAQHLALLAEHAEQLLGNPDALGKTFYWYLLKNTETADSLLALPSERLNGLVTSQVRYFGALLRQPLDVAQAERVRALGALHHRLGISMVWMTGAYERYLIHTQERIEDLDLPPPSRRLLEEAVRKRVLVDMMLQLQGYQRGLDSYAEAQQQYLRSMSRLYALSSSVSLAIVHATDRRALFDAICRVCIEEGGFRYAMIGWVDEASELVEPVSAAGADLGDFADRIHVSLRADTAFGQGPTGRALRSGQIEVVNNVCEDSSLEPWRPLLEAQGIGSMLVAPLMLHGRAAASLAVYAHEPDFFDTSKRQLMATLASEIGHALERLDAVERSTRAEQKVAYLTSYDALTGLPNRQLMLDRIDQLLMYVHEGHEVVVLTLVVEGFDEINARIGHARGDMVLCEVARRISRLVQTFGSVGRVGTARFLIASDRSTQLEGVLADLLAVMQVPVHCQGDRIPVRATLGVASGQAGSCDASTLLRRSDLALTRARSTGRDYRYFDEDMDAEIHRRHALRNAFADALGNGEMELFYQPRIHLETQEILGVEALVRWRQEEGHLAPGAFFPAIEATDLMRDLDRWVIRQAIRQAVRWQASGLHLPISINLSAQTLGHPTFVNEVAALLRGTPLAPGMLEFEVLETVSQQQAEAVIDRLEACRRLGIVVALDDFGTGASSLVHLQQLPFDALKIDQRFVQQLLEVPGNEAIIRSMQAFAQHSGRRLVAEGIESRQIWDRLRALGCTEGQGYGISPPLPVDALLQWLKAWPLSARTSGLAEASPAA</sequence>
<dbReference type="PROSITE" id="PS50883">
    <property type="entry name" value="EAL"/>
    <property type="match status" value="1"/>
</dbReference>
<dbReference type="SUPFAM" id="SSF55073">
    <property type="entry name" value="Nucleotide cyclase"/>
    <property type="match status" value="1"/>
</dbReference>
<dbReference type="SMART" id="SM00052">
    <property type="entry name" value="EAL"/>
    <property type="match status" value="1"/>
</dbReference>
<dbReference type="InterPro" id="IPR035919">
    <property type="entry name" value="EAL_sf"/>
</dbReference>
<evidence type="ECO:0000313" key="5">
    <source>
        <dbReference type="EMBL" id="TCW30779.1"/>
    </source>
</evidence>
<gene>
    <name evidence="5" type="ORF">EV669_106105</name>
</gene>
<dbReference type="Pfam" id="PF00563">
    <property type="entry name" value="EAL"/>
    <property type="match status" value="1"/>
</dbReference>
<dbReference type="SUPFAM" id="SSF46458">
    <property type="entry name" value="Globin-like"/>
    <property type="match status" value="1"/>
</dbReference>
<dbReference type="Pfam" id="PF11563">
    <property type="entry name" value="Protoglobin"/>
    <property type="match status" value="1"/>
</dbReference>
<dbReference type="CDD" id="cd01948">
    <property type="entry name" value="EAL"/>
    <property type="match status" value="1"/>
</dbReference>
<evidence type="ECO:0000256" key="1">
    <source>
        <dbReference type="ARBA" id="ARBA00015125"/>
    </source>
</evidence>
<dbReference type="SUPFAM" id="SSF141868">
    <property type="entry name" value="EAL domain-like"/>
    <property type="match status" value="1"/>
</dbReference>
<comment type="caution">
    <text evidence="5">The sequence shown here is derived from an EMBL/GenBank/DDBJ whole genome shotgun (WGS) entry which is preliminary data.</text>
</comment>
<dbReference type="InterPro" id="IPR039379">
    <property type="entry name" value="Protoglobin_sensor_dom"/>
</dbReference>
<dbReference type="SUPFAM" id="SSF55781">
    <property type="entry name" value="GAF domain-like"/>
    <property type="match status" value="1"/>
</dbReference>
<dbReference type="InterPro" id="IPR043128">
    <property type="entry name" value="Rev_trsase/Diguanyl_cyclase"/>
</dbReference>
<dbReference type="InterPro" id="IPR001633">
    <property type="entry name" value="EAL_dom"/>
</dbReference>
<dbReference type="EMBL" id="SMDA01000006">
    <property type="protein sequence ID" value="TCW30779.1"/>
    <property type="molecule type" value="Genomic_DNA"/>
</dbReference>
<dbReference type="Pfam" id="PF00990">
    <property type="entry name" value="GGDEF"/>
    <property type="match status" value="1"/>
</dbReference>
<feature type="domain" description="GGDEF" evidence="4">
    <location>
        <begin position="388"/>
        <end position="518"/>
    </location>
</feature>
<dbReference type="CDD" id="cd01068">
    <property type="entry name" value="globin_sensor"/>
    <property type="match status" value="1"/>
</dbReference>
<dbReference type="Proteomes" id="UP000294801">
    <property type="component" value="Unassembled WGS sequence"/>
</dbReference>
<dbReference type="CDD" id="cd01949">
    <property type="entry name" value="GGDEF"/>
    <property type="match status" value="1"/>
</dbReference>
<organism evidence="5 6">
    <name type="scientific">Gulbenkiania mobilis</name>
    <dbReference type="NCBI Taxonomy" id="397457"/>
    <lineage>
        <taxon>Bacteria</taxon>
        <taxon>Pseudomonadati</taxon>
        <taxon>Pseudomonadota</taxon>
        <taxon>Betaproteobacteria</taxon>
        <taxon>Neisseriales</taxon>
        <taxon>Chromobacteriaceae</taxon>
        <taxon>Gulbenkiania</taxon>
    </lineage>
</organism>
<dbReference type="InterPro" id="IPR029787">
    <property type="entry name" value="Nucleotide_cyclase"/>
</dbReference>
<name>A0ABY2CVV7_GULMO</name>
<dbReference type="Gene3D" id="1.10.490.10">
    <property type="entry name" value="Globins"/>
    <property type="match status" value="1"/>
</dbReference>
<dbReference type="InterPro" id="IPR003018">
    <property type="entry name" value="GAF"/>
</dbReference>
<dbReference type="Gene3D" id="3.20.20.450">
    <property type="entry name" value="EAL domain"/>
    <property type="match status" value="1"/>
</dbReference>
<dbReference type="InterPro" id="IPR009050">
    <property type="entry name" value="Globin-like_sf"/>
</dbReference>
<evidence type="ECO:0000259" key="3">
    <source>
        <dbReference type="PROSITE" id="PS50883"/>
    </source>
</evidence>
<dbReference type="SMART" id="SM00267">
    <property type="entry name" value="GGDEF"/>
    <property type="match status" value="1"/>
</dbReference>
<proteinExistence type="predicted"/>
<evidence type="ECO:0000259" key="4">
    <source>
        <dbReference type="PROSITE" id="PS50887"/>
    </source>
</evidence>
<dbReference type="PANTHER" id="PTHR33121:SF70">
    <property type="entry name" value="SIGNALING PROTEIN YKOW"/>
    <property type="match status" value="1"/>
</dbReference>
<dbReference type="PANTHER" id="PTHR33121">
    <property type="entry name" value="CYCLIC DI-GMP PHOSPHODIESTERASE PDEF"/>
    <property type="match status" value="1"/>
</dbReference>
<dbReference type="Pfam" id="PF13185">
    <property type="entry name" value="GAF_2"/>
    <property type="match status" value="1"/>
</dbReference>
<dbReference type="InterPro" id="IPR050706">
    <property type="entry name" value="Cyclic-di-GMP_PDE-like"/>
</dbReference>
<dbReference type="RefSeq" id="WP_132098625.1">
    <property type="nucleotide sequence ID" value="NZ_SMDA01000006.1"/>
</dbReference>
<dbReference type="SMART" id="SM00065">
    <property type="entry name" value="GAF"/>
    <property type="match status" value="1"/>
</dbReference>
<reference evidence="5 6" key="1">
    <citation type="submission" date="2019-03" db="EMBL/GenBank/DDBJ databases">
        <title>Genomic Encyclopedia of Type Strains, Phase IV (KMG-IV): sequencing the most valuable type-strain genomes for metagenomic binning, comparative biology and taxonomic classification.</title>
        <authorList>
            <person name="Goeker M."/>
        </authorList>
    </citation>
    <scope>NUCLEOTIDE SEQUENCE [LARGE SCALE GENOMIC DNA]</scope>
    <source>
        <strain evidence="5 6">DSM 18507</strain>
    </source>
</reference>
<dbReference type="Gene3D" id="3.30.450.40">
    <property type="match status" value="1"/>
</dbReference>